<organism evidence="3 4">
    <name type="scientific">Polychaeton citri CBS 116435</name>
    <dbReference type="NCBI Taxonomy" id="1314669"/>
    <lineage>
        <taxon>Eukaryota</taxon>
        <taxon>Fungi</taxon>
        <taxon>Dikarya</taxon>
        <taxon>Ascomycota</taxon>
        <taxon>Pezizomycotina</taxon>
        <taxon>Dothideomycetes</taxon>
        <taxon>Dothideomycetidae</taxon>
        <taxon>Capnodiales</taxon>
        <taxon>Capnodiaceae</taxon>
        <taxon>Polychaeton</taxon>
    </lineage>
</organism>
<dbReference type="EMBL" id="MU003830">
    <property type="protein sequence ID" value="KAF2718132.1"/>
    <property type="molecule type" value="Genomic_DNA"/>
</dbReference>
<reference evidence="3" key="1">
    <citation type="journal article" date="2020" name="Stud. Mycol.">
        <title>101 Dothideomycetes genomes: a test case for predicting lifestyles and emergence of pathogens.</title>
        <authorList>
            <person name="Haridas S."/>
            <person name="Albert R."/>
            <person name="Binder M."/>
            <person name="Bloem J."/>
            <person name="Labutti K."/>
            <person name="Salamov A."/>
            <person name="Andreopoulos B."/>
            <person name="Baker S."/>
            <person name="Barry K."/>
            <person name="Bills G."/>
            <person name="Bluhm B."/>
            <person name="Cannon C."/>
            <person name="Castanera R."/>
            <person name="Culley D."/>
            <person name="Daum C."/>
            <person name="Ezra D."/>
            <person name="Gonzalez J."/>
            <person name="Henrissat B."/>
            <person name="Kuo A."/>
            <person name="Liang C."/>
            <person name="Lipzen A."/>
            <person name="Lutzoni F."/>
            <person name="Magnuson J."/>
            <person name="Mondo S."/>
            <person name="Nolan M."/>
            <person name="Ohm R."/>
            <person name="Pangilinan J."/>
            <person name="Park H.-J."/>
            <person name="Ramirez L."/>
            <person name="Alfaro M."/>
            <person name="Sun H."/>
            <person name="Tritt A."/>
            <person name="Yoshinaga Y."/>
            <person name="Zwiers L.-H."/>
            <person name="Turgeon B."/>
            <person name="Goodwin S."/>
            <person name="Spatafora J."/>
            <person name="Crous P."/>
            <person name="Grigoriev I."/>
        </authorList>
    </citation>
    <scope>NUCLEOTIDE SEQUENCE</scope>
    <source>
        <strain evidence="3">CBS 116435</strain>
    </source>
</reference>
<dbReference type="Gene3D" id="2.30.110.10">
    <property type="entry name" value="Electron Transport, Fmn-binding Protein, Chain A"/>
    <property type="match status" value="1"/>
</dbReference>
<feature type="region of interest" description="Disordered" evidence="1">
    <location>
        <begin position="111"/>
        <end position="130"/>
    </location>
</feature>
<sequence length="263" mass="28337">MPETAQLPLSWQGSAVSRPTVSDSLPDEVIHCLENARFLHLATCTSNIPHVSLMNYTYLPQESHIQLRRPGSLPTSPTIIMTSNPSSKKTQNLTSNPNVSLLVHDWVSHRPSTLSTSDTRDRSPVGARTGSSSLANMLMQMNSESISSISCSINGEAIVLPAGSEEEAWCKQQHLANNTFEGQQGGDAPLSEGLFGTSPLAQTRSLGDGGRGTFIEDEDVRVVVVRIRDGRISDWKGQVKDWVIGSVAAGSEMPLTNGVRESA</sequence>
<protein>
    <recommendedName>
        <fullName evidence="2">Pyridoxamine 5'-phosphate oxidase N-terminal domain-containing protein</fullName>
    </recommendedName>
</protein>
<proteinExistence type="predicted"/>
<evidence type="ECO:0000256" key="1">
    <source>
        <dbReference type="SAM" id="MobiDB-lite"/>
    </source>
</evidence>
<feature type="region of interest" description="Disordered" evidence="1">
    <location>
        <begin position="182"/>
        <end position="207"/>
    </location>
</feature>
<dbReference type="InterPro" id="IPR012349">
    <property type="entry name" value="Split_barrel_FMN-bd"/>
</dbReference>
<dbReference type="PANTHER" id="PTHR28040:SF1">
    <property type="entry name" value="PYRIDOXAMINE 5'-PHOSPHATE OXIDASE YLR456W HOMOLOG-RELATED"/>
    <property type="match status" value="1"/>
</dbReference>
<dbReference type="InterPro" id="IPR052841">
    <property type="entry name" value="PMP_oxidase-like"/>
</dbReference>
<comment type="caution">
    <text evidence="3">The sequence shown here is derived from an EMBL/GenBank/DDBJ whole genome shotgun (WGS) entry which is preliminary data.</text>
</comment>
<accession>A0A9P4Q504</accession>
<dbReference type="SUPFAM" id="SSF50475">
    <property type="entry name" value="FMN-binding split barrel"/>
    <property type="match status" value="1"/>
</dbReference>
<dbReference type="PANTHER" id="PTHR28040">
    <property type="entry name" value="PYRIDOXAMINE 5'-PHOSPHATE OXIDASE YLR456W HOMOLOG-RELATED"/>
    <property type="match status" value="1"/>
</dbReference>
<name>A0A9P4Q504_9PEZI</name>
<evidence type="ECO:0000259" key="2">
    <source>
        <dbReference type="Pfam" id="PF01243"/>
    </source>
</evidence>
<dbReference type="AlphaFoldDB" id="A0A9P4Q504"/>
<keyword evidence="4" id="KW-1185">Reference proteome</keyword>
<dbReference type="GO" id="GO:0005737">
    <property type="term" value="C:cytoplasm"/>
    <property type="evidence" value="ECO:0007669"/>
    <property type="project" value="TreeGrafter"/>
</dbReference>
<evidence type="ECO:0000313" key="3">
    <source>
        <dbReference type="EMBL" id="KAF2718132.1"/>
    </source>
</evidence>
<evidence type="ECO:0000313" key="4">
    <source>
        <dbReference type="Proteomes" id="UP000799441"/>
    </source>
</evidence>
<dbReference type="InterPro" id="IPR011576">
    <property type="entry name" value="Pyridox_Oxase_N"/>
</dbReference>
<dbReference type="Pfam" id="PF01243">
    <property type="entry name" value="PNPOx_N"/>
    <property type="match status" value="1"/>
</dbReference>
<feature type="domain" description="Pyridoxamine 5'-phosphate oxidase N-terminal" evidence="2">
    <location>
        <begin position="26"/>
        <end position="169"/>
    </location>
</feature>
<dbReference type="OrthoDB" id="5300823at2759"/>
<gene>
    <name evidence="3" type="ORF">K431DRAFT_275526</name>
</gene>
<dbReference type="GO" id="GO:0005634">
    <property type="term" value="C:nucleus"/>
    <property type="evidence" value="ECO:0007669"/>
    <property type="project" value="TreeGrafter"/>
</dbReference>
<dbReference type="Proteomes" id="UP000799441">
    <property type="component" value="Unassembled WGS sequence"/>
</dbReference>